<feature type="chain" id="PRO_5042059275" description="Glucoamylase" evidence="12">
    <location>
        <begin position="21"/>
        <end position="632"/>
    </location>
</feature>
<name>A0AAE0K9U5_9PEZI</name>
<evidence type="ECO:0000256" key="2">
    <source>
        <dbReference type="ARBA" id="ARBA00006188"/>
    </source>
</evidence>
<dbReference type="Pfam" id="PF00723">
    <property type="entry name" value="Glyco_hydro_15"/>
    <property type="match status" value="1"/>
</dbReference>
<organism evidence="14 15">
    <name type="scientific">Lasiosphaeria ovina</name>
    <dbReference type="NCBI Taxonomy" id="92902"/>
    <lineage>
        <taxon>Eukaryota</taxon>
        <taxon>Fungi</taxon>
        <taxon>Dikarya</taxon>
        <taxon>Ascomycota</taxon>
        <taxon>Pezizomycotina</taxon>
        <taxon>Sordariomycetes</taxon>
        <taxon>Sordariomycetidae</taxon>
        <taxon>Sordariales</taxon>
        <taxon>Lasiosphaeriaceae</taxon>
        <taxon>Lasiosphaeria</taxon>
    </lineage>
</organism>
<feature type="signal peptide" evidence="12">
    <location>
        <begin position="1"/>
        <end position="20"/>
    </location>
</feature>
<dbReference type="SUPFAM" id="SSF48208">
    <property type="entry name" value="Six-hairpin glycosidases"/>
    <property type="match status" value="1"/>
</dbReference>
<dbReference type="SMART" id="SM01065">
    <property type="entry name" value="CBM_2"/>
    <property type="match status" value="1"/>
</dbReference>
<dbReference type="SUPFAM" id="SSF49452">
    <property type="entry name" value="Starch-binding domain-like"/>
    <property type="match status" value="1"/>
</dbReference>
<reference evidence="14" key="1">
    <citation type="journal article" date="2023" name="Mol. Phylogenet. Evol.">
        <title>Genome-scale phylogeny and comparative genomics of the fungal order Sordariales.</title>
        <authorList>
            <person name="Hensen N."/>
            <person name="Bonometti L."/>
            <person name="Westerberg I."/>
            <person name="Brannstrom I.O."/>
            <person name="Guillou S."/>
            <person name="Cros-Aarteil S."/>
            <person name="Calhoun S."/>
            <person name="Haridas S."/>
            <person name="Kuo A."/>
            <person name="Mondo S."/>
            <person name="Pangilinan J."/>
            <person name="Riley R."/>
            <person name="LaButti K."/>
            <person name="Andreopoulos B."/>
            <person name="Lipzen A."/>
            <person name="Chen C."/>
            <person name="Yan M."/>
            <person name="Daum C."/>
            <person name="Ng V."/>
            <person name="Clum A."/>
            <person name="Steindorff A."/>
            <person name="Ohm R.A."/>
            <person name="Martin F."/>
            <person name="Silar P."/>
            <person name="Natvig D.O."/>
            <person name="Lalanne C."/>
            <person name="Gautier V."/>
            <person name="Ament-Velasquez S.L."/>
            <person name="Kruys A."/>
            <person name="Hutchinson M.I."/>
            <person name="Powell A.J."/>
            <person name="Barry K."/>
            <person name="Miller A.N."/>
            <person name="Grigoriev I.V."/>
            <person name="Debuchy R."/>
            <person name="Gladieux P."/>
            <person name="Hiltunen Thoren M."/>
            <person name="Johannesson H."/>
        </authorList>
    </citation>
    <scope>NUCLEOTIDE SEQUENCE</scope>
    <source>
        <strain evidence="14">CBS 958.72</strain>
    </source>
</reference>
<dbReference type="InterPro" id="IPR011613">
    <property type="entry name" value="GH15-like"/>
</dbReference>
<dbReference type="Gene3D" id="2.60.40.10">
    <property type="entry name" value="Immunoglobulins"/>
    <property type="match status" value="1"/>
</dbReference>
<dbReference type="Pfam" id="PF00686">
    <property type="entry name" value="CBM_20"/>
    <property type="match status" value="1"/>
</dbReference>
<sequence>MYALSSLLLVGACAVQAVLGRPDAVRARREAEIVRRSVDLFIQTETPIAWNALLCNIGTSGCAASGAASGAVVASPSKSNPDYWFTWSRDSALVFRGIVDAFTESYDPKLQTQIQNYIASQAKLQGVSNPSGSFSNGAGLGEPKFNVDLTQFTGAWGRPQRDGPPLRAIALIGYARWLINNGYSSTASSVVWPVVKNDLAYTAQYWNQTGFDLWEEVQGSSFFTIASSHRALVEGAALASQLGTTCVACTTVAPQVLCFLQRFWSSSGYIVSNINGGGGRSGKDVNSIITSIHNFDTTVGCDVNTFQPCSDKALANHKAVTDSFRSVYGVNSGLAQGVAVAVGRYSEDVYYNGNPWYLATLAAAEQLYDALIVWKQQGSITITSTSLAFFKDLVSSAAVGTYSSTTSTYTSVINAVQTYADGYMNVVANRAQSNGSMAEQFDRSNGQPASARDLTWSYSAFLTAAARRAGVVPPSWSASSGNTVPGSCSGLSVAGSYTSATLTSFPASQTPISGTPTQTGTTPTPTVCASEVIVTFNELATTTWGQNIKLLGNIAALGNWNTASAIELSASGYTSSNPLWTASVVLPAGQTIQYKFIKVQSDGSVVWESDPNRSYTVPSNCQTTASTSGSWK</sequence>
<evidence type="ECO:0000313" key="14">
    <source>
        <dbReference type="EMBL" id="KAK3372798.1"/>
    </source>
</evidence>
<keyword evidence="5" id="KW-0325">Glycoprotein</keyword>
<keyword evidence="7 9" id="KW-0326">Glycosidase</keyword>
<evidence type="ECO:0000256" key="1">
    <source>
        <dbReference type="ARBA" id="ARBA00001863"/>
    </source>
</evidence>
<dbReference type="Gene3D" id="1.50.10.10">
    <property type="match status" value="1"/>
</dbReference>
<comment type="catalytic activity">
    <reaction evidence="1 9">
        <text>Hydrolysis of terminal (1-&gt;4)-linked alpha-D-glucose residues successively from non-reducing ends of the chains with release of beta-D-glucose.</text>
        <dbReference type="EC" id="3.2.1.3"/>
    </reaction>
</comment>
<keyword evidence="4 9" id="KW-0378">Hydrolase</keyword>
<dbReference type="PROSITE" id="PS51166">
    <property type="entry name" value="CBM20"/>
    <property type="match status" value="1"/>
</dbReference>
<comment type="caution">
    <text evidence="14">The sequence shown here is derived from an EMBL/GenBank/DDBJ whole genome shotgun (WGS) entry which is preliminary data.</text>
</comment>
<dbReference type="InterPro" id="IPR013783">
    <property type="entry name" value="Ig-like_fold"/>
</dbReference>
<reference evidence="14" key="2">
    <citation type="submission" date="2023-06" db="EMBL/GenBank/DDBJ databases">
        <authorList>
            <consortium name="Lawrence Berkeley National Laboratory"/>
            <person name="Haridas S."/>
            <person name="Hensen N."/>
            <person name="Bonometti L."/>
            <person name="Westerberg I."/>
            <person name="Brannstrom I.O."/>
            <person name="Guillou S."/>
            <person name="Cros-Aarteil S."/>
            <person name="Calhoun S."/>
            <person name="Kuo A."/>
            <person name="Mondo S."/>
            <person name="Pangilinan J."/>
            <person name="Riley R."/>
            <person name="Labutti K."/>
            <person name="Andreopoulos B."/>
            <person name="Lipzen A."/>
            <person name="Chen C."/>
            <person name="Yanf M."/>
            <person name="Daum C."/>
            <person name="Ng V."/>
            <person name="Clum A."/>
            <person name="Steindorff A."/>
            <person name="Ohm R."/>
            <person name="Martin F."/>
            <person name="Silar P."/>
            <person name="Natvig D."/>
            <person name="Lalanne C."/>
            <person name="Gautier V."/>
            <person name="Ament-Velasquez S.L."/>
            <person name="Kruys A."/>
            <person name="Hutchinson M.I."/>
            <person name="Powell A.J."/>
            <person name="Barry K."/>
            <person name="Miller A.N."/>
            <person name="Grigoriev I.V."/>
            <person name="Debuchy R."/>
            <person name="Gladieux P."/>
            <person name="Thoren M.H."/>
            <person name="Johannesson H."/>
        </authorList>
    </citation>
    <scope>NUCLEOTIDE SEQUENCE</scope>
    <source>
        <strain evidence="14">CBS 958.72</strain>
    </source>
</reference>
<dbReference type="GO" id="GO:0004339">
    <property type="term" value="F:glucan 1,4-alpha-glucosidase activity"/>
    <property type="evidence" value="ECO:0007669"/>
    <property type="project" value="UniProtKB-EC"/>
</dbReference>
<feature type="binding site" evidence="11">
    <location>
        <position position="156"/>
    </location>
    <ligand>
        <name>substrate</name>
    </ligand>
</feature>
<dbReference type="EC" id="3.2.1.3" evidence="9"/>
<dbReference type="InterPro" id="IPR013784">
    <property type="entry name" value="Carb-bd-like_fold"/>
</dbReference>
<dbReference type="GO" id="GO:0000272">
    <property type="term" value="P:polysaccharide catabolic process"/>
    <property type="evidence" value="ECO:0007669"/>
    <property type="project" value="UniProtKB-KW"/>
</dbReference>
<keyword evidence="15" id="KW-1185">Reference proteome</keyword>
<dbReference type="PIRSF" id="PIRSF001031">
    <property type="entry name" value="Glu-a-glcsd_SBD"/>
    <property type="match status" value="1"/>
</dbReference>
<dbReference type="GO" id="GO:2001070">
    <property type="term" value="F:starch binding"/>
    <property type="evidence" value="ECO:0007669"/>
    <property type="project" value="InterPro"/>
</dbReference>
<evidence type="ECO:0000256" key="11">
    <source>
        <dbReference type="PIRSR" id="PIRSR001031-2"/>
    </source>
</evidence>
<dbReference type="GO" id="GO:0000324">
    <property type="term" value="C:fungal-type vacuole"/>
    <property type="evidence" value="ECO:0007669"/>
    <property type="project" value="TreeGrafter"/>
</dbReference>
<evidence type="ECO:0000256" key="10">
    <source>
        <dbReference type="PIRSR" id="PIRSR001031-1"/>
    </source>
</evidence>
<dbReference type="InterPro" id="IPR000165">
    <property type="entry name" value="Glucoamylase"/>
</dbReference>
<keyword evidence="6 9" id="KW-0119">Carbohydrate metabolism</keyword>
<evidence type="ECO:0000256" key="7">
    <source>
        <dbReference type="ARBA" id="ARBA00023295"/>
    </source>
</evidence>
<evidence type="ECO:0000256" key="3">
    <source>
        <dbReference type="ARBA" id="ARBA00022729"/>
    </source>
</evidence>
<dbReference type="InterPro" id="IPR008928">
    <property type="entry name" value="6-hairpin_glycosidase_sf"/>
</dbReference>
<dbReference type="PROSITE" id="PS00820">
    <property type="entry name" value="GLUCOAMYLASE"/>
    <property type="match status" value="1"/>
</dbReference>
<proteinExistence type="inferred from homology"/>
<dbReference type="PANTHER" id="PTHR31616:SF12">
    <property type="entry name" value="GLUCOAMYLASE"/>
    <property type="match status" value="1"/>
</dbReference>
<evidence type="ECO:0000313" key="15">
    <source>
        <dbReference type="Proteomes" id="UP001287356"/>
    </source>
</evidence>
<keyword evidence="3 12" id="KW-0732">Signal</keyword>
<dbReference type="InterPro" id="IPR034836">
    <property type="entry name" value="CBM20_glucoamylase"/>
</dbReference>
<feature type="active site" description="Proton acceptor" evidence="10">
    <location>
        <position position="212"/>
    </location>
</feature>
<dbReference type="PANTHER" id="PTHR31616">
    <property type="entry name" value="TREHALASE"/>
    <property type="match status" value="1"/>
</dbReference>
<evidence type="ECO:0000256" key="4">
    <source>
        <dbReference type="ARBA" id="ARBA00022801"/>
    </source>
</evidence>
<dbReference type="FunFam" id="1.50.10.10:FF:000018">
    <property type="entry name" value="Glucoamylase"/>
    <property type="match status" value="1"/>
</dbReference>
<feature type="active site" description="Proton donor" evidence="10">
    <location>
        <position position="215"/>
    </location>
</feature>
<dbReference type="InterPro" id="IPR002044">
    <property type="entry name" value="CBM20"/>
</dbReference>
<dbReference type="FunFam" id="2.60.40.10:FF:000552">
    <property type="entry name" value="Related to glucoamylase"/>
    <property type="match status" value="1"/>
</dbReference>
<accession>A0AAE0K9U5</accession>
<comment type="similarity">
    <text evidence="2 9">Belongs to the glycosyl hydrolase 15 family.</text>
</comment>
<evidence type="ECO:0000256" key="5">
    <source>
        <dbReference type="ARBA" id="ARBA00023180"/>
    </source>
</evidence>
<gene>
    <name evidence="14" type="ORF">B0T24DRAFT_528897</name>
</gene>
<evidence type="ECO:0000256" key="8">
    <source>
        <dbReference type="ARBA" id="ARBA00023326"/>
    </source>
</evidence>
<dbReference type="AlphaFoldDB" id="A0AAE0K9U5"/>
<evidence type="ECO:0000256" key="9">
    <source>
        <dbReference type="PIRNR" id="PIRNR001031"/>
    </source>
</evidence>
<evidence type="ECO:0000259" key="13">
    <source>
        <dbReference type="PROSITE" id="PS51166"/>
    </source>
</evidence>
<dbReference type="InterPro" id="IPR046966">
    <property type="entry name" value="Glucoamylase_active_site"/>
</dbReference>
<dbReference type="InterPro" id="IPR008291">
    <property type="entry name" value="Glucoamylase_SBD"/>
</dbReference>
<evidence type="ECO:0000256" key="12">
    <source>
        <dbReference type="SAM" id="SignalP"/>
    </source>
</evidence>
<feature type="domain" description="CBM20" evidence="13">
    <location>
        <begin position="526"/>
        <end position="632"/>
    </location>
</feature>
<dbReference type="Proteomes" id="UP001287356">
    <property type="component" value="Unassembled WGS sequence"/>
</dbReference>
<dbReference type="PRINTS" id="PR00736">
    <property type="entry name" value="GLHYDRLASE15"/>
</dbReference>
<dbReference type="EMBL" id="JAULSN010000004">
    <property type="protein sequence ID" value="KAK3372798.1"/>
    <property type="molecule type" value="Genomic_DNA"/>
</dbReference>
<dbReference type="InterPro" id="IPR012341">
    <property type="entry name" value="6hp_glycosidase-like_sf"/>
</dbReference>
<evidence type="ECO:0000256" key="6">
    <source>
        <dbReference type="ARBA" id="ARBA00023277"/>
    </source>
</evidence>
<protein>
    <recommendedName>
        <fullName evidence="9">Glucoamylase</fullName>
        <ecNumber evidence="9">3.2.1.3</ecNumber>
    </recommendedName>
    <alternativeName>
        <fullName evidence="9">1,4-alpha-D-glucan glucohydrolase</fullName>
    </alternativeName>
    <alternativeName>
        <fullName evidence="9">Glucan 1,4-alpha-glucosidase</fullName>
    </alternativeName>
</protein>
<dbReference type="CDD" id="cd05811">
    <property type="entry name" value="CBM20_glucoamylase"/>
    <property type="match status" value="1"/>
</dbReference>
<keyword evidence="8 9" id="KW-0624">Polysaccharide degradation</keyword>